<keyword evidence="3 7" id="KW-0375">Hydrogen ion transport</keyword>
<dbReference type="PANTHER" id="PTHR11910">
    <property type="entry name" value="ATP SYNTHASE DELTA CHAIN"/>
    <property type="match status" value="1"/>
</dbReference>
<dbReference type="PROSITE" id="PS00389">
    <property type="entry name" value="ATPASE_DELTA"/>
    <property type="match status" value="1"/>
</dbReference>
<gene>
    <name evidence="7 8" type="primary">atpH</name>
    <name evidence="8" type="ORF">VJ786_15780</name>
</gene>
<evidence type="ECO:0000256" key="3">
    <source>
        <dbReference type="ARBA" id="ARBA00022781"/>
    </source>
</evidence>
<proteinExistence type="inferred from homology"/>
<keyword evidence="4 7" id="KW-0406">Ion transport</keyword>
<accession>A0ABU8I9E7</accession>
<reference evidence="8 9" key="1">
    <citation type="submission" date="2024-01" db="EMBL/GenBank/DDBJ databases">
        <title>Sphingobacterium tenebrionis sp. nov., a novel endophyte isolated from tenebrio molitor intestines.</title>
        <authorList>
            <person name="Zhang C."/>
        </authorList>
    </citation>
    <scope>NUCLEOTIDE SEQUENCE [LARGE SCALE GENOMIC DNA]</scope>
    <source>
        <strain evidence="8 9">PU5-4</strain>
    </source>
</reference>
<comment type="subcellular location">
    <subcellularLocation>
        <location evidence="7">Cell membrane</location>
        <topology evidence="7">Peripheral membrane protein</topology>
    </subcellularLocation>
    <subcellularLocation>
        <location evidence="1">Membrane</location>
    </subcellularLocation>
</comment>
<protein>
    <recommendedName>
        <fullName evidence="7">ATP synthase subunit delta</fullName>
    </recommendedName>
    <alternativeName>
        <fullName evidence="7">ATP synthase F(1) sector subunit delta</fullName>
    </alternativeName>
    <alternativeName>
        <fullName evidence="7">F-type ATPase subunit delta</fullName>
        <shortName evidence="7">F-ATPase subunit delta</shortName>
    </alternativeName>
</protein>
<dbReference type="Gene3D" id="1.10.520.20">
    <property type="entry name" value="N-terminal domain of the delta subunit of the F1F0-ATP synthase"/>
    <property type="match status" value="1"/>
</dbReference>
<comment type="similarity">
    <text evidence="7">Belongs to the ATPase delta chain family.</text>
</comment>
<keyword evidence="9" id="KW-1185">Reference proteome</keyword>
<dbReference type="NCBIfam" id="TIGR01145">
    <property type="entry name" value="ATP_synt_delta"/>
    <property type="match status" value="1"/>
</dbReference>
<dbReference type="PRINTS" id="PR00125">
    <property type="entry name" value="ATPASEDELTA"/>
</dbReference>
<dbReference type="InterPro" id="IPR000711">
    <property type="entry name" value="ATPase_OSCP/dsu"/>
</dbReference>
<dbReference type="RefSeq" id="WP_099367595.1">
    <property type="nucleotide sequence ID" value="NZ_JAYLLN010000056.1"/>
</dbReference>
<evidence type="ECO:0000256" key="1">
    <source>
        <dbReference type="ARBA" id="ARBA00004370"/>
    </source>
</evidence>
<name>A0ABU8I9E7_9SPHI</name>
<evidence type="ECO:0000313" key="8">
    <source>
        <dbReference type="EMBL" id="MEI5986364.1"/>
    </source>
</evidence>
<keyword evidence="5 7" id="KW-0472">Membrane</keyword>
<comment type="caution">
    <text evidence="8">The sequence shown here is derived from an EMBL/GenBank/DDBJ whole genome shotgun (WGS) entry which is preliminary data.</text>
</comment>
<evidence type="ECO:0000313" key="9">
    <source>
        <dbReference type="Proteomes" id="UP001363035"/>
    </source>
</evidence>
<evidence type="ECO:0000256" key="4">
    <source>
        <dbReference type="ARBA" id="ARBA00023065"/>
    </source>
</evidence>
<keyword evidence="7" id="KW-1003">Cell membrane</keyword>
<keyword evidence="7" id="KW-0139">CF(1)</keyword>
<evidence type="ECO:0000256" key="2">
    <source>
        <dbReference type="ARBA" id="ARBA00022448"/>
    </source>
</evidence>
<dbReference type="Proteomes" id="UP001363035">
    <property type="component" value="Unassembled WGS sequence"/>
</dbReference>
<keyword evidence="2 7" id="KW-0813">Transport</keyword>
<evidence type="ECO:0000256" key="5">
    <source>
        <dbReference type="ARBA" id="ARBA00023136"/>
    </source>
</evidence>
<evidence type="ECO:0000256" key="7">
    <source>
        <dbReference type="HAMAP-Rule" id="MF_01416"/>
    </source>
</evidence>
<sequence>MSVFKVASRYAKSLIDLAQEHNNLDEVKTDMDSVVSVIKTSTELQAVLNNPIIKTDKKVAVLNALFADKVKPEIIGFFNIMAKKGRAELIYATAQEFIREYNEVKGIVKAEVISAAKLSDANIEELKKAIGEQINAQVVLTNKVDESLIGGFIVKVGDRQLDESIQGKLNKLERHFANLGV</sequence>
<dbReference type="InterPro" id="IPR026015">
    <property type="entry name" value="ATP_synth_OSCP/delta_N_sf"/>
</dbReference>
<dbReference type="Pfam" id="PF00213">
    <property type="entry name" value="OSCP"/>
    <property type="match status" value="1"/>
</dbReference>
<comment type="function">
    <text evidence="7">F(1)F(0) ATP synthase produces ATP from ADP in the presence of a proton or sodium gradient. F-type ATPases consist of two structural domains, F(1) containing the extramembraneous catalytic core and F(0) containing the membrane proton channel, linked together by a central stalk and a peripheral stalk. During catalysis, ATP synthesis in the catalytic domain of F(1) is coupled via a rotary mechanism of the central stalk subunits to proton translocation.</text>
</comment>
<dbReference type="EMBL" id="JAYLLN010000056">
    <property type="protein sequence ID" value="MEI5986364.1"/>
    <property type="molecule type" value="Genomic_DNA"/>
</dbReference>
<dbReference type="SUPFAM" id="SSF47928">
    <property type="entry name" value="N-terminal domain of the delta subunit of the F1F0-ATP synthase"/>
    <property type="match status" value="1"/>
</dbReference>
<keyword evidence="6 7" id="KW-0066">ATP synthesis</keyword>
<evidence type="ECO:0000256" key="6">
    <source>
        <dbReference type="ARBA" id="ARBA00023310"/>
    </source>
</evidence>
<dbReference type="HAMAP" id="MF_01416">
    <property type="entry name" value="ATP_synth_delta_bact"/>
    <property type="match status" value="1"/>
</dbReference>
<dbReference type="InterPro" id="IPR020781">
    <property type="entry name" value="ATPase_OSCP/d_CS"/>
</dbReference>
<organism evidence="8 9">
    <name type="scientific">Sphingobacterium tenebrionis</name>
    <dbReference type="NCBI Taxonomy" id="3111775"/>
    <lineage>
        <taxon>Bacteria</taxon>
        <taxon>Pseudomonadati</taxon>
        <taxon>Bacteroidota</taxon>
        <taxon>Sphingobacteriia</taxon>
        <taxon>Sphingobacteriales</taxon>
        <taxon>Sphingobacteriaceae</taxon>
        <taxon>Sphingobacterium</taxon>
    </lineage>
</organism>
<comment type="function">
    <text evidence="7">This protein is part of the stalk that links CF(0) to CF(1). It either transmits conformational changes from CF(0) to CF(1) or is implicated in proton conduction.</text>
</comment>